<dbReference type="PANTHER" id="PTHR10916:SF0">
    <property type="entry name" value="LARGE RIBOSOMAL SUBUNIT PROTEIN UL29C"/>
    <property type="match status" value="1"/>
</dbReference>
<evidence type="ECO:0000256" key="5">
    <source>
        <dbReference type="HAMAP-Rule" id="MF_00374"/>
    </source>
</evidence>
<protein>
    <recommendedName>
        <fullName evidence="4 5">Large ribosomal subunit protein uL29</fullName>
    </recommendedName>
</protein>
<dbReference type="Gene3D" id="1.10.287.310">
    <property type="match status" value="1"/>
</dbReference>
<accession>A0ABV2PL52</accession>
<evidence type="ECO:0000313" key="7">
    <source>
        <dbReference type="Proteomes" id="UP001549363"/>
    </source>
</evidence>
<evidence type="ECO:0000313" key="6">
    <source>
        <dbReference type="EMBL" id="MET4561668.1"/>
    </source>
</evidence>
<dbReference type="Proteomes" id="UP001549363">
    <property type="component" value="Unassembled WGS sequence"/>
</dbReference>
<dbReference type="CDD" id="cd00427">
    <property type="entry name" value="Ribosomal_L29_HIP"/>
    <property type="match status" value="1"/>
</dbReference>
<keyword evidence="7" id="KW-1185">Reference proteome</keyword>
<dbReference type="PANTHER" id="PTHR10916">
    <property type="entry name" value="60S RIBOSOMAL PROTEIN L35/50S RIBOSOMAL PROTEIN L29"/>
    <property type="match status" value="1"/>
</dbReference>
<dbReference type="InterPro" id="IPR018254">
    <property type="entry name" value="Ribosomal_uL29_CS"/>
</dbReference>
<name>A0ABV2PL52_9BACI</name>
<organism evidence="6 7">
    <name type="scientific">Lysinibacillus parviboronicapiens</name>
    <dbReference type="NCBI Taxonomy" id="436516"/>
    <lineage>
        <taxon>Bacteria</taxon>
        <taxon>Bacillati</taxon>
        <taxon>Bacillota</taxon>
        <taxon>Bacilli</taxon>
        <taxon>Bacillales</taxon>
        <taxon>Bacillaceae</taxon>
        <taxon>Lysinibacillus</taxon>
    </lineage>
</organism>
<dbReference type="InterPro" id="IPR001854">
    <property type="entry name" value="Ribosomal_uL29"/>
</dbReference>
<dbReference type="NCBIfam" id="TIGR00012">
    <property type="entry name" value="L29"/>
    <property type="match status" value="1"/>
</dbReference>
<dbReference type="HAMAP" id="MF_00374">
    <property type="entry name" value="Ribosomal_uL29"/>
    <property type="match status" value="1"/>
</dbReference>
<sequence>MKANEIRDLATSEIELKVKSLKEELFNLRFQLATGQLENTARIREVRKAIARMKTVIREREISENN</sequence>
<keyword evidence="2 5" id="KW-0689">Ribosomal protein</keyword>
<gene>
    <name evidence="5" type="primary">rpmC</name>
    <name evidence="6" type="ORF">ABIA69_002838</name>
</gene>
<evidence type="ECO:0000256" key="3">
    <source>
        <dbReference type="ARBA" id="ARBA00023274"/>
    </source>
</evidence>
<dbReference type="EMBL" id="JBEPSB010000013">
    <property type="protein sequence ID" value="MET4561668.1"/>
    <property type="molecule type" value="Genomic_DNA"/>
</dbReference>
<keyword evidence="3 5" id="KW-0687">Ribonucleoprotein</keyword>
<dbReference type="RefSeq" id="WP_010860598.1">
    <property type="nucleotide sequence ID" value="NZ_CP073713.1"/>
</dbReference>
<dbReference type="InterPro" id="IPR036049">
    <property type="entry name" value="Ribosomal_uL29_sf"/>
</dbReference>
<dbReference type="GO" id="GO:0005840">
    <property type="term" value="C:ribosome"/>
    <property type="evidence" value="ECO:0007669"/>
    <property type="project" value="UniProtKB-KW"/>
</dbReference>
<comment type="similarity">
    <text evidence="1 5">Belongs to the universal ribosomal protein uL29 family.</text>
</comment>
<dbReference type="PROSITE" id="PS00579">
    <property type="entry name" value="RIBOSOMAL_L29"/>
    <property type="match status" value="1"/>
</dbReference>
<dbReference type="Pfam" id="PF00831">
    <property type="entry name" value="Ribosomal_L29"/>
    <property type="match status" value="1"/>
</dbReference>
<evidence type="ECO:0000256" key="1">
    <source>
        <dbReference type="ARBA" id="ARBA00009254"/>
    </source>
</evidence>
<proteinExistence type="inferred from homology"/>
<evidence type="ECO:0000256" key="2">
    <source>
        <dbReference type="ARBA" id="ARBA00022980"/>
    </source>
</evidence>
<reference evidence="6 7" key="1">
    <citation type="submission" date="2024-06" db="EMBL/GenBank/DDBJ databases">
        <title>Sorghum-associated microbial communities from plants grown in Nebraska, USA.</title>
        <authorList>
            <person name="Schachtman D."/>
        </authorList>
    </citation>
    <scope>NUCLEOTIDE SEQUENCE [LARGE SCALE GENOMIC DNA]</scope>
    <source>
        <strain evidence="6 7">736</strain>
    </source>
</reference>
<dbReference type="SUPFAM" id="SSF46561">
    <property type="entry name" value="Ribosomal protein L29 (L29p)"/>
    <property type="match status" value="1"/>
</dbReference>
<comment type="caution">
    <text evidence="6">The sequence shown here is derived from an EMBL/GenBank/DDBJ whole genome shotgun (WGS) entry which is preliminary data.</text>
</comment>
<evidence type="ECO:0000256" key="4">
    <source>
        <dbReference type="ARBA" id="ARBA00035204"/>
    </source>
</evidence>
<dbReference type="InterPro" id="IPR050063">
    <property type="entry name" value="Ribosomal_protein_uL29"/>
</dbReference>